<dbReference type="Proteomes" id="UP000001225">
    <property type="component" value="Chromosome"/>
</dbReference>
<gene>
    <name evidence="1" type="ordered locus">Bpet0957</name>
</gene>
<proteinExistence type="predicted"/>
<dbReference type="STRING" id="94624.Bpet0957"/>
<protein>
    <submittedName>
        <fullName evidence="1">Uncharacterized protein</fullName>
    </submittedName>
</protein>
<sequence>MQINLAALPDDATRTADYGQLQRDRGVKALELDDEQVLGPIYDLFAGRIDRAFGEDLEWWADTFTDIGHANLAHVGLAAMTTWHFDRDRCGPGIDALKAELVKRARKLLAGMTADELEMHQ</sequence>
<organism evidence="1 2">
    <name type="scientific">Bordetella petrii (strain ATCC BAA-461 / DSM 12804 / CCUG 43448 / CIP 107267 / Se-1111R)</name>
    <dbReference type="NCBI Taxonomy" id="340100"/>
    <lineage>
        <taxon>Bacteria</taxon>
        <taxon>Pseudomonadati</taxon>
        <taxon>Pseudomonadota</taxon>
        <taxon>Betaproteobacteria</taxon>
        <taxon>Burkholderiales</taxon>
        <taxon>Alcaligenaceae</taxon>
        <taxon>Bordetella</taxon>
    </lineage>
</organism>
<name>A9I8U3_BORPD</name>
<evidence type="ECO:0000313" key="1">
    <source>
        <dbReference type="EMBL" id="CAP41289.1"/>
    </source>
</evidence>
<reference evidence="1 2" key="1">
    <citation type="journal article" date="2008" name="BMC Genomics">
        <title>The missing link: Bordetella petrii is endowed with both the metabolic versatility of environmental bacteria and virulence traits of pathogenic Bordetellae.</title>
        <authorList>
            <person name="Gross R."/>
            <person name="Guzman C.A."/>
            <person name="Sebaihia M."/>
            <person name="Martins Dos Santos V.A."/>
            <person name="Pieper D.H."/>
            <person name="Koebnik R."/>
            <person name="Lechner M."/>
            <person name="Bartels D."/>
            <person name="Buhrmester J."/>
            <person name="Choudhuri J.V."/>
            <person name="Ebensen T."/>
            <person name="Gaigalat L."/>
            <person name="Herrmann S."/>
            <person name="Khachane A.N."/>
            <person name="Larisch C."/>
            <person name="Link S."/>
            <person name="Linke B."/>
            <person name="Meyer F."/>
            <person name="Mormann S."/>
            <person name="Nakunst D."/>
            <person name="Rueckert C."/>
            <person name="Schneiker-Bekel S."/>
            <person name="Schulze K."/>
            <person name="Vorhoelter F.J."/>
            <person name="Yevsa T."/>
            <person name="Engle J.T."/>
            <person name="Goldman W.E."/>
            <person name="Puehler A."/>
            <person name="Goebel U.B."/>
            <person name="Goesmann A."/>
            <person name="Bloecker H."/>
            <person name="Kaiser O."/>
            <person name="Martinez-Arias R."/>
        </authorList>
    </citation>
    <scope>NUCLEOTIDE SEQUENCE [LARGE SCALE GENOMIC DNA]</scope>
    <source>
        <strain evidence="2">ATCC BAA-461 / DSM 12804 / CCUG 43448 / CIP 107267 / Se-1111R</strain>
    </source>
</reference>
<evidence type="ECO:0000313" key="2">
    <source>
        <dbReference type="Proteomes" id="UP000001225"/>
    </source>
</evidence>
<dbReference type="AlphaFoldDB" id="A9I8U3"/>
<dbReference type="KEGG" id="bpt:Bpet0957"/>
<accession>A9I8U3</accession>
<dbReference type="eggNOG" id="ENOG50313RK">
    <property type="taxonomic scope" value="Bacteria"/>
</dbReference>
<keyword evidence="2" id="KW-1185">Reference proteome</keyword>
<dbReference type="EMBL" id="AM902716">
    <property type="protein sequence ID" value="CAP41289.1"/>
    <property type="molecule type" value="Genomic_DNA"/>
</dbReference>